<dbReference type="InterPro" id="IPR014612">
    <property type="entry name" value="Pop7/Rpp20"/>
</dbReference>
<dbReference type="OrthoDB" id="5416589at2759"/>
<evidence type="ECO:0000313" key="5">
    <source>
        <dbReference type="EMBL" id="RMY84972.1"/>
    </source>
</evidence>
<dbReference type="GO" id="GO:0000171">
    <property type="term" value="F:ribonuclease MRP activity"/>
    <property type="evidence" value="ECO:0007669"/>
    <property type="project" value="TreeGrafter"/>
</dbReference>
<dbReference type="GO" id="GO:0004526">
    <property type="term" value="F:ribonuclease P activity"/>
    <property type="evidence" value="ECO:0007669"/>
    <property type="project" value="TreeGrafter"/>
</dbReference>
<evidence type="ECO:0000256" key="4">
    <source>
        <dbReference type="SAM" id="MobiDB-lite"/>
    </source>
</evidence>
<organism evidence="5 6">
    <name type="scientific">Hortaea werneckii</name>
    <name type="common">Black yeast</name>
    <name type="synonym">Cladosporium werneckii</name>
    <dbReference type="NCBI Taxonomy" id="91943"/>
    <lineage>
        <taxon>Eukaryota</taxon>
        <taxon>Fungi</taxon>
        <taxon>Dikarya</taxon>
        <taxon>Ascomycota</taxon>
        <taxon>Pezizomycotina</taxon>
        <taxon>Dothideomycetes</taxon>
        <taxon>Dothideomycetidae</taxon>
        <taxon>Mycosphaerellales</taxon>
        <taxon>Teratosphaeriaceae</taxon>
        <taxon>Hortaea</taxon>
    </lineage>
</organism>
<feature type="region of interest" description="Disordered" evidence="4">
    <location>
        <begin position="133"/>
        <end position="158"/>
    </location>
</feature>
<sequence length="314" mass="34244">MELGRDDGGVWSRQSRVGFVGEQAGNEKILELRGVGVRRQARNTMATAQPQQRLPARPSKSTAKSEKKTKLPKLPSNATVSKRPLHHAAIPSPYAGASQQKVVYVGTRTPFLSAVKRVEKLLRLSDKRLVQSATTLARQKGQNGRKRKRQDDDATDEIGDIARQVESAKAKRKVGGLTAGDDEVEGAGEEVLLKGTGKAIPKVMEMGCWFQQRQEYMVTVRTGSVAAVDDIDVPEGATGDDNDKDHAESRTGNNDDDMEVDEEGGAANVPPSESDMAKKPGRRVRQQHATAQDEPIPETRVRHLSVLEVAVSLR</sequence>
<feature type="region of interest" description="Disordered" evidence="4">
    <location>
        <begin position="230"/>
        <end position="298"/>
    </location>
</feature>
<reference evidence="5 6" key="1">
    <citation type="journal article" date="2018" name="BMC Genomics">
        <title>Genomic evidence for intraspecific hybridization in a clonal and extremely halotolerant yeast.</title>
        <authorList>
            <person name="Gostincar C."/>
            <person name="Stajich J.E."/>
            <person name="Zupancic J."/>
            <person name="Zalar P."/>
            <person name="Gunde-Cimerman N."/>
        </authorList>
    </citation>
    <scope>NUCLEOTIDE SEQUENCE [LARGE SCALE GENOMIC DNA]</scope>
    <source>
        <strain evidence="5 6">EXF-2788</strain>
    </source>
</reference>
<dbReference type="GO" id="GO:0003723">
    <property type="term" value="F:RNA binding"/>
    <property type="evidence" value="ECO:0007669"/>
    <property type="project" value="TreeGrafter"/>
</dbReference>
<dbReference type="PANTHER" id="PTHR28256:SF1">
    <property type="entry name" value="RIBONUCLEASES P_MRP PROTEIN SUBUNIT POP7"/>
    <property type="match status" value="1"/>
</dbReference>
<name>A0A3M7F811_HORWE</name>
<dbReference type="Proteomes" id="UP000268823">
    <property type="component" value="Unassembled WGS sequence"/>
</dbReference>
<dbReference type="VEuPathDB" id="FungiDB:BTJ68_13614"/>
<proteinExistence type="predicted"/>
<dbReference type="GO" id="GO:0000294">
    <property type="term" value="P:nuclear-transcribed mRNA catabolic process, RNase MRP-dependent"/>
    <property type="evidence" value="ECO:0007669"/>
    <property type="project" value="TreeGrafter"/>
</dbReference>
<dbReference type="EMBL" id="QWIR01000140">
    <property type="protein sequence ID" value="RMY84972.1"/>
    <property type="molecule type" value="Genomic_DNA"/>
</dbReference>
<feature type="compositionally biased region" description="Polar residues" evidence="4">
    <location>
        <begin position="42"/>
        <end position="52"/>
    </location>
</feature>
<dbReference type="InterPro" id="IPR020241">
    <property type="entry name" value="RNase_P/MRP_Pop7_fungi"/>
</dbReference>
<dbReference type="GO" id="GO:0005655">
    <property type="term" value="C:nucleolar ribonuclease P complex"/>
    <property type="evidence" value="ECO:0007669"/>
    <property type="project" value="InterPro"/>
</dbReference>
<evidence type="ECO:0000256" key="3">
    <source>
        <dbReference type="ARBA" id="ARBA00023242"/>
    </source>
</evidence>
<comment type="subcellular location">
    <subcellularLocation>
        <location evidence="1">Nucleus</location>
    </subcellularLocation>
</comment>
<feature type="compositionally biased region" description="Acidic residues" evidence="4">
    <location>
        <begin position="230"/>
        <end position="240"/>
    </location>
</feature>
<dbReference type="GO" id="GO:0034965">
    <property type="term" value="P:intronic box C/D snoRNA processing"/>
    <property type="evidence" value="ECO:0007669"/>
    <property type="project" value="TreeGrafter"/>
</dbReference>
<dbReference type="AlphaFoldDB" id="A0A3M7F811"/>
<accession>A0A3M7F811</accession>
<protein>
    <submittedName>
        <fullName evidence="5">Uncharacterized protein</fullName>
    </submittedName>
</protein>
<dbReference type="PANTHER" id="PTHR28256">
    <property type="entry name" value="RIBONUCLEASES P/MRP PROTEIN SUBUNIT POP7"/>
    <property type="match status" value="1"/>
</dbReference>
<dbReference type="InterPro" id="IPR036882">
    <property type="entry name" value="Alba-like_dom_sf"/>
</dbReference>
<dbReference type="GO" id="GO:0000172">
    <property type="term" value="C:ribonuclease MRP complex"/>
    <property type="evidence" value="ECO:0007669"/>
    <property type="project" value="InterPro"/>
</dbReference>
<feature type="compositionally biased region" description="Acidic residues" evidence="4">
    <location>
        <begin position="254"/>
        <end position="264"/>
    </location>
</feature>
<evidence type="ECO:0000256" key="1">
    <source>
        <dbReference type="ARBA" id="ARBA00004123"/>
    </source>
</evidence>
<keyword evidence="2" id="KW-0819">tRNA processing</keyword>
<dbReference type="GO" id="GO:0001682">
    <property type="term" value="P:tRNA 5'-leader removal"/>
    <property type="evidence" value="ECO:0007669"/>
    <property type="project" value="InterPro"/>
</dbReference>
<feature type="region of interest" description="Disordered" evidence="4">
    <location>
        <begin position="41"/>
        <end position="87"/>
    </location>
</feature>
<dbReference type="GO" id="GO:0006364">
    <property type="term" value="P:rRNA processing"/>
    <property type="evidence" value="ECO:0007669"/>
    <property type="project" value="TreeGrafter"/>
</dbReference>
<evidence type="ECO:0000313" key="6">
    <source>
        <dbReference type="Proteomes" id="UP000268823"/>
    </source>
</evidence>
<gene>
    <name evidence="5" type="ORF">D0861_06691</name>
</gene>
<dbReference type="Gene3D" id="3.30.110.20">
    <property type="entry name" value="Alba-like domain"/>
    <property type="match status" value="1"/>
</dbReference>
<evidence type="ECO:0000256" key="2">
    <source>
        <dbReference type="ARBA" id="ARBA00022694"/>
    </source>
</evidence>
<comment type="caution">
    <text evidence="5">The sequence shown here is derived from an EMBL/GenBank/DDBJ whole genome shotgun (WGS) entry which is preliminary data.</text>
</comment>
<dbReference type="Pfam" id="PF12328">
    <property type="entry name" value="Rpp20"/>
    <property type="match status" value="1"/>
</dbReference>
<keyword evidence="3" id="KW-0539">Nucleus</keyword>